<dbReference type="Proteomes" id="UP001500902">
    <property type="component" value="Unassembled WGS sequence"/>
</dbReference>
<evidence type="ECO:0000256" key="1">
    <source>
        <dbReference type="SAM" id="MobiDB-lite"/>
    </source>
</evidence>
<accession>A0ABP7BIM5</accession>
<gene>
    <name evidence="2" type="ORF">GCM10022224_026670</name>
</gene>
<evidence type="ECO:0000313" key="3">
    <source>
        <dbReference type="Proteomes" id="UP001500902"/>
    </source>
</evidence>
<protein>
    <submittedName>
        <fullName evidence="2">Uncharacterized protein</fullName>
    </submittedName>
</protein>
<dbReference type="EMBL" id="BAAAZP010000049">
    <property type="protein sequence ID" value="GAA3661789.1"/>
    <property type="molecule type" value="Genomic_DNA"/>
</dbReference>
<keyword evidence="3" id="KW-1185">Reference proteome</keyword>
<name>A0ABP7BIM5_9ACTN</name>
<comment type="caution">
    <text evidence="2">The sequence shown here is derived from an EMBL/GenBank/DDBJ whole genome shotgun (WGS) entry which is preliminary data.</text>
</comment>
<evidence type="ECO:0000313" key="2">
    <source>
        <dbReference type="EMBL" id="GAA3661789.1"/>
    </source>
</evidence>
<reference evidence="3" key="1">
    <citation type="journal article" date="2019" name="Int. J. Syst. Evol. Microbiol.">
        <title>The Global Catalogue of Microorganisms (GCM) 10K type strain sequencing project: providing services to taxonomists for standard genome sequencing and annotation.</title>
        <authorList>
            <consortium name="The Broad Institute Genomics Platform"/>
            <consortium name="The Broad Institute Genome Sequencing Center for Infectious Disease"/>
            <person name="Wu L."/>
            <person name="Ma J."/>
        </authorList>
    </citation>
    <scope>NUCLEOTIDE SEQUENCE [LARGE SCALE GENOMIC DNA]</scope>
    <source>
        <strain evidence="3">JCM 16904</strain>
    </source>
</reference>
<feature type="compositionally biased region" description="Basic and acidic residues" evidence="1">
    <location>
        <begin position="1"/>
        <end position="10"/>
    </location>
</feature>
<proteinExistence type="predicted"/>
<organism evidence="2 3">
    <name type="scientific">Nonomuraea antimicrobica</name>
    <dbReference type="NCBI Taxonomy" id="561173"/>
    <lineage>
        <taxon>Bacteria</taxon>
        <taxon>Bacillati</taxon>
        <taxon>Actinomycetota</taxon>
        <taxon>Actinomycetes</taxon>
        <taxon>Streptosporangiales</taxon>
        <taxon>Streptosporangiaceae</taxon>
        <taxon>Nonomuraea</taxon>
    </lineage>
</organism>
<feature type="region of interest" description="Disordered" evidence="1">
    <location>
        <begin position="1"/>
        <end position="50"/>
    </location>
</feature>
<sequence length="50" mass="5293">MHADAERDPIKQPVHGGDEAGQFGGRVAGVGPPCPIHHSSPIQHRVETES</sequence>